<dbReference type="EMBL" id="JBHUDX010000105">
    <property type="protein sequence ID" value="MFD1662837.1"/>
    <property type="molecule type" value="Genomic_DNA"/>
</dbReference>
<dbReference type="Proteomes" id="UP001597261">
    <property type="component" value="Unassembled WGS sequence"/>
</dbReference>
<organism evidence="1 2">
    <name type="scientific">Streptomyces caeni</name>
    <dbReference type="NCBI Taxonomy" id="2307231"/>
    <lineage>
        <taxon>Bacteria</taxon>
        <taxon>Bacillati</taxon>
        <taxon>Actinomycetota</taxon>
        <taxon>Actinomycetes</taxon>
        <taxon>Kitasatosporales</taxon>
        <taxon>Streptomycetaceae</taxon>
        <taxon>Streptomyces</taxon>
    </lineage>
</organism>
<keyword evidence="2" id="KW-1185">Reference proteome</keyword>
<proteinExistence type="predicted"/>
<evidence type="ECO:0000313" key="2">
    <source>
        <dbReference type="Proteomes" id="UP001597261"/>
    </source>
</evidence>
<protein>
    <submittedName>
        <fullName evidence="1">Uncharacterized protein</fullName>
    </submittedName>
</protein>
<accession>A0ABW4IZZ7</accession>
<dbReference type="RefSeq" id="WP_381091148.1">
    <property type="nucleotide sequence ID" value="NZ_JBHUDX010000105.1"/>
</dbReference>
<name>A0ABW4IZZ7_9ACTN</name>
<gene>
    <name evidence="1" type="ORF">ACFSL4_32895</name>
</gene>
<evidence type="ECO:0000313" key="1">
    <source>
        <dbReference type="EMBL" id="MFD1662837.1"/>
    </source>
</evidence>
<sequence>MAQMGAALLVSVTSQIREPFRISRTWIVPGARRMALVTSSLTTTSV</sequence>
<comment type="caution">
    <text evidence="1">The sequence shown here is derived from an EMBL/GenBank/DDBJ whole genome shotgun (WGS) entry which is preliminary data.</text>
</comment>
<reference evidence="2" key="1">
    <citation type="journal article" date="2019" name="Int. J. Syst. Evol. Microbiol.">
        <title>The Global Catalogue of Microorganisms (GCM) 10K type strain sequencing project: providing services to taxonomists for standard genome sequencing and annotation.</title>
        <authorList>
            <consortium name="The Broad Institute Genomics Platform"/>
            <consortium name="The Broad Institute Genome Sequencing Center for Infectious Disease"/>
            <person name="Wu L."/>
            <person name="Ma J."/>
        </authorList>
    </citation>
    <scope>NUCLEOTIDE SEQUENCE [LARGE SCALE GENOMIC DNA]</scope>
    <source>
        <strain evidence="2">CGMCC 1.12470</strain>
    </source>
</reference>